<proteinExistence type="predicted"/>
<organism evidence="2 3">
    <name type="scientific">Somion occarium</name>
    <dbReference type="NCBI Taxonomy" id="3059160"/>
    <lineage>
        <taxon>Eukaryota</taxon>
        <taxon>Fungi</taxon>
        <taxon>Dikarya</taxon>
        <taxon>Basidiomycota</taxon>
        <taxon>Agaricomycotina</taxon>
        <taxon>Agaricomycetes</taxon>
        <taxon>Polyporales</taxon>
        <taxon>Cerrenaceae</taxon>
        <taxon>Somion</taxon>
    </lineage>
</organism>
<name>A0ABP1CRL4_9APHY</name>
<keyword evidence="3" id="KW-1185">Reference proteome</keyword>
<dbReference type="EMBL" id="OZ037953">
    <property type="protein sequence ID" value="CAL1698330.1"/>
    <property type="molecule type" value="Genomic_DNA"/>
</dbReference>
<reference evidence="3" key="1">
    <citation type="submission" date="2024-04" db="EMBL/GenBank/DDBJ databases">
        <authorList>
            <person name="Shaw F."/>
            <person name="Minotto A."/>
        </authorList>
    </citation>
    <scope>NUCLEOTIDE SEQUENCE [LARGE SCALE GENOMIC DNA]</scope>
</reference>
<protein>
    <submittedName>
        <fullName evidence="2">Uncharacterized protein</fullName>
    </submittedName>
</protein>
<dbReference type="Proteomes" id="UP001497453">
    <property type="component" value="Chromosome 10"/>
</dbReference>
<sequence>MDHPSKDNHNSWELNRHTPLHPPPSHSLPIPSIPTAPTTVRQYPRHLSPNNYNNSPNAMPAVVRASSLARCSRRRGLRRHPAPEPNRLLLFPCMSNKSRQHDRSRDRPCCWLQVS</sequence>
<feature type="region of interest" description="Disordered" evidence="1">
    <location>
        <begin position="1"/>
        <end position="61"/>
    </location>
</feature>
<evidence type="ECO:0000313" key="3">
    <source>
        <dbReference type="Proteomes" id="UP001497453"/>
    </source>
</evidence>
<feature type="compositionally biased region" description="Basic and acidic residues" evidence="1">
    <location>
        <begin position="1"/>
        <end position="16"/>
    </location>
</feature>
<accession>A0ABP1CRL4</accession>
<gene>
    <name evidence="2" type="ORF">GFSPODELE1_LOCUS2109</name>
</gene>
<feature type="compositionally biased region" description="Pro residues" evidence="1">
    <location>
        <begin position="20"/>
        <end position="34"/>
    </location>
</feature>
<feature type="compositionally biased region" description="Polar residues" evidence="1">
    <location>
        <begin position="48"/>
        <end position="57"/>
    </location>
</feature>
<evidence type="ECO:0000313" key="2">
    <source>
        <dbReference type="EMBL" id="CAL1698330.1"/>
    </source>
</evidence>
<evidence type="ECO:0000256" key="1">
    <source>
        <dbReference type="SAM" id="MobiDB-lite"/>
    </source>
</evidence>